<dbReference type="Proteomes" id="UP001595075">
    <property type="component" value="Unassembled WGS sequence"/>
</dbReference>
<dbReference type="EMBL" id="JAZHXI010000007">
    <property type="protein sequence ID" value="KAL2069934.1"/>
    <property type="molecule type" value="Genomic_DNA"/>
</dbReference>
<evidence type="ECO:0000313" key="1">
    <source>
        <dbReference type="EMBL" id="KAL2069934.1"/>
    </source>
</evidence>
<proteinExistence type="predicted"/>
<reference evidence="1 2" key="1">
    <citation type="journal article" date="2024" name="Commun. Biol.">
        <title>Comparative genomic analysis of thermophilic fungi reveals convergent evolutionary adaptations and gene losses.</title>
        <authorList>
            <person name="Steindorff A.S."/>
            <person name="Aguilar-Pontes M.V."/>
            <person name="Robinson A.J."/>
            <person name="Andreopoulos B."/>
            <person name="LaButti K."/>
            <person name="Kuo A."/>
            <person name="Mondo S."/>
            <person name="Riley R."/>
            <person name="Otillar R."/>
            <person name="Haridas S."/>
            <person name="Lipzen A."/>
            <person name="Grimwood J."/>
            <person name="Schmutz J."/>
            <person name="Clum A."/>
            <person name="Reid I.D."/>
            <person name="Moisan M.C."/>
            <person name="Butler G."/>
            <person name="Nguyen T.T.M."/>
            <person name="Dewar K."/>
            <person name="Conant G."/>
            <person name="Drula E."/>
            <person name="Henrissat B."/>
            <person name="Hansel C."/>
            <person name="Singer S."/>
            <person name="Hutchinson M.I."/>
            <person name="de Vries R.P."/>
            <person name="Natvig D.O."/>
            <person name="Powell A.J."/>
            <person name="Tsang A."/>
            <person name="Grigoriev I.V."/>
        </authorList>
    </citation>
    <scope>NUCLEOTIDE SEQUENCE [LARGE SCALE GENOMIC DNA]</scope>
    <source>
        <strain evidence="1 2">CBS 494.80</strain>
    </source>
</reference>
<keyword evidence="2" id="KW-1185">Reference proteome</keyword>
<protein>
    <recommendedName>
        <fullName evidence="3">ER-bound oxygenase mpaB/mpaB'/Rubber oxygenase catalytic domain-containing protein</fullName>
    </recommendedName>
</protein>
<dbReference type="PANTHER" id="PTHR36124:SF1">
    <property type="entry name" value="ER-BOUND OXYGENASE MPAB_MPAB'_RUBBER OXYGENASE CATALYTIC DOMAIN-CONTAINING PROTEIN"/>
    <property type="match status" value="1"/>
</dbReference>
<dbReference type="InterPro" id="IPR046366">
    <property type="entry name" value="MPAB"/>
</dbReference>
<evidence type="ECO:0008006" key="3">
    <source>
        <dbReference type="Google" id="ProtNLM"/>
    </source>
</evidence>
<name>A0ABR4CL94_9HELO</name>
<sequence length="390" mass="44370">MFSSDMAICGLTLLCIHVCLVKALRYRRINAMTRDLGYESRSSLSRMTVADAQKIMLSVAELEFPLIHFYANAFSLFKTYGIPSISSLLIETGNFSTSSKTSKRSADTATLIVEFIAEPLNSTRSLKAISRMNYLHRGWQQAGKISDEDMLYTLCNFALEPARWIEKYEWRGLTRMELCAQGTFWKSLGDAMLIPFDALQSSSKGWTDGLHWLDDARRWTDSTMDMLLWYLPRSVRSHGKALASLLMTTRLREAMMYSQPGRIGAYAFNAVIVIRKICLRYLVYPRPEILRFTMQNTPADPLTGRYHTVTYIDLPWYVKPGLRNRMGIMAWIIWAAGGVLPGERGEEFHPRGFKIEDIGPTSLVGKGHGFMQEEFARLKGSDKSGCPFLR</sequence>
<evidence type="ECO:0000313" key="2">
    <source>
        <dbReference type="Proteomes" id="UP001595075"/>
    </source>
</evidence>
<gene>
    <name evidence="1" type="ORF">VTL71DRAFT_14613</name>
</gene>
<dbReference type="PANTHER" id="PTHR36124">
    <property type="match status" value="1"/>
</dbReference>
<accession>A0ABR4CL94</accession>
<comment type="caution">
    <text evidence="1">The sequence shown here is derived from an EMBL/GenBank/DDBJ whole genome shotgun (WGS) entry which is preliminary data.</text>
</comment>
<organism evidence="1 2">
    <name type="scientific">Oculimacula yallundae</name>
    <dbReference type="NCBI Taxonomy" id="86028"/>
    <lineage>
        <taxon>Eukaryota</taxon>
        <taxon>Fungi</taxon>
        <taxon>Dikarya</taxon>
        <taxon>Ascomycota</taxon>
        <taxon>Pezizomycotina</taxon>
        <taxon>Leotiomycetes</taxon>
        <taxon>Helotiales</taxon>
        <taxon>Ploettnerulaceae</taxon>
        <taxon>Oculimacula</taxon>
    </lineage>
</organism>